<accession>A0A7J7RSZ7</accession>
<comment type="caution">
    <text evidence="2">The sequence shown here is derived from an EMBL/GenBank/DDBJ whole genome shotgun (WGS) entry which is preliminary data.</text>
</comment>
<sequence>MENTLGGGLETKKQQKPHKAALEAKIRVSLEEPEGIPPTRPTLSLRGTAPHASWAPGPPAGSGDMNGVRRSRPSPPARPWPPGPPPAAGVLPSAGWGTPRGSLTRARDSDAHSAHAEQTRARHIQRARGSGEPGRGVHAPRSVLSPPAHRAQAVPPVHPRFGRPRAPPAHRRQRPGESWSQPRGQARGRGHVGGCKRTSTGKNCRDRTHPDSQDPAAASQGHTGTAQ</sequence>
<evidence type="ECO:0000256" key="1">
    <source>
        <dbReference type="SAM" id="MobiDB-lite"/>
    </source>
</evidence>
<reference evidence="2 3" key="1">
    <citation type="journal article" date="2020" name="Nature">
        <title>Six reference-quality genomes reveal evolution of bat adaptations.</title>
        <authorList>
            <person name="Jebb D."/>
            <person name="Huang Z."/>
            <person name="Pippel M."/>
            <person name="Hughes G.M."/>
            <person name="Lavrichenko K."/>
            <person name="Devanna P."/>
            <person name="Winkler S."/>
            <person name="Jermiin L.S."/>
            <person name="Skirmuntt E.C."/>
            <person name="Katzourakis A."/>
            <person name="Burkitt-Gray L."/>
            <person name="Ray D.A."/>
            <person name="Sullivan K.A.M."/>
            <person name="Roscito J.G."/>
            <person name="Kirilenko B.M."/>
            <person name="Davalos L.M."/>
            <person name="Corthals A.P."/>
            <person name="Power M.L."/>
            <person name="Jones G."/>
            <person name="Ransome R.D."/>
            <person name="Dechmann D.K.N."/>
            <person name="Locatelli A.G."/>
            <person name="Puechmaille S.J."/>
            <person name="Fedrigo O."/>
            <person name="Jarvis E.D."/>
            <person name="Hiller M."/>
            <person name="Vernes S.C."/>
            <person name="Myers E.W."/>
            <person name="Teeling E.C."/>
        </authorList>
    </citation>
    <scope>NUCLEOTIDE SEQUENCE [LARGE SCALE GENOMIC DNA]</scope>
    <source>
        <strain evidence="2">MMyoMyo1</strain>
        <tissue evidence="2">Flight muscle</tissue>
    </source>
</reference>
<organism evidence="2 3">
    <name type="scientific">Myotis myotis</name>
    <name type="common">Greater mouse-eared bat</name>
    <name type="synonym">Vespertilio myotis</name>
    <dbReference type="NCBI Taxonomy" id="51298"/>
    <lineage>
        <taxon>Eukaryota</taxon>
        <taxon>Metazoa</taxon>
        <taxon>Chordata</taxon>
        <taxon>Craniata</taxon>
        <taxon>Vertebrata</taxon>
        <taxon>Euteleostomi</taxon>
        <taxon>Mammalia</taxon>
        <taxon>Eutheria</taxon>
        <taxon>Laurasiatheria</taxon>
        <taxon>Chiroptera</taxon>
        <taxon>Yangochiroptera</taxon>
        <taxon>Vespertilionidae</taxon>
        <taxon>Myotis</taxon>
    </lineage>
</organism>
<feature type="compositionally biased region" description="Basic and acidic residues" evidence="1">
    <location>
        <begin position="203"/>
        <end position="212"/>
    </location>
</feature>
<dbReference type="AlphaFoldDB" id="A0A7J7RSZ7"/>
<feature type="compositionally biased region" description="Pro residues" evidence="1">
    <location>
        <begin position="73"/>
        <end position="87"/>
    </location>
</feature>
<feature type="region of interest" description="Disordered" evidence="1">
    <location>
        <begin position="1"/>
        <end position="227"/>
    </location>
</feature>
<feature type="compositionally biased region" description="Basic and acidic residues" evidence="1">
    <location>
        <begin position="20"/>
        <end position="30"/>
    </location>
</feature>
<protein>
    <submittedName>
        <fullName evidence="2">Uncharacterized protein</fullName>
    </submittedName>
</protein>
<dbReference type="EMBL" id="JABWUV010000022">
    <property type="protein sequence ID" value="KAF6279137.1"/>
    <property type="molecule type" value="Genomic_DNA"/>
</dbReference>
<name>A0A7J7RSZ7_MYOMY</name>
<keyword evidence="3" id="KW-1185">Reference proteome</keyword>
<evidence type="ECO:0000313" key="2">
    <source>
        <dbReference type="EMBL" id="KAF6279137.1"/>
    </source>
</evidence>
<dbReference type="Proteomes" id="UP000527355">
    <property type="component" value="Unassembled WGS sequence"/>
</dbReference>
<evidence type="ECO:0000313" key="3">
    <source>
        <dbReference type="Proteomes" id="UP000527355"/>
    </source>
</evidence>
<gene>
    <name evidence="2" type="ORF">mMyoMyo1_010180</name>
</gene>
<feature type="compositionally biased region" description="Basic residues" evidence="1">
    <location>
        <begin position="160"/>
        <end position="173"/>
    </location>
</feature>
<feature type="compositionally biased region" description="Basic and acidic residues" evidence="1">
    <location>
        <begin position="105"/>
        <end position="120"/>
    </location>
</feature>
<proteinExistence type="predicted"/>